<sequence>MVAQDAEYHVKCLVSLYNRARGTEKYSAESDADAVNHGIAFAELVSYIEDARMDNLIASIFKSSGLVSLYSNRLTQLGTEVAGRIHSTKVKIRVLSYFSDMEAHTQGREVIVAFNGDVGAALRKACEHDADGDAVHLSRAATIAALSLSQLLLYNSVKRYKENDTDIVRHSQQGEAPLPVYLGMMLHTKTRKRELVDALFNLGLCISYDCVLKISTELGNNICYYYQQKRVVCLPRLKGGIFTTAAVDNIDHNPSSTSSHDSFHGTGISLFQHPTEKNNDENCGVQLPTDAIQDNVRAQKKTLMLPEFYTTVPPVNLHRDDPPIPQLQGPNKGECQRIPEETVKEYRYSWQKSFYF</sequence>
<protein>
    <submittedName>
        <fullName evidence="1">Uncharacterized protein</fullName>
    </submittedName>
</protein>
<accession>A0ABN8R5N1</accession>
<proteinExistence type="predicted"/>
<comment type="caution">
    <text evidence="1">The sequence shown here is derived from an EMBL/GenBank/DDBJ whole genome shotgun (WGS) entry which is preliminary data.</text>
</comment>
<dbReference type="PANTHER" id="PTHR47018:SF1">
    <property type="entry name" value="TESMIN_TSO1-LIKE CXC DOMAIN-CONTAINING PROTEIN"/>
    <property type="match status" value="1"/>
</dbReference>
<keyword evidence="2" id="KW-1185">Reference proteome</keyword>
<gene>
    <name evidence="1" type="ORF">PLOB_00015331</name>
</gene>
<dbReference type="PANTHER" id="PTHR47018">
    <property type="entry name" value="CXC DOMAIN-CONTAINING PROTEIN-RELATED"/>
    <property type="match status" value="1"/>
</dbReference>
<dbReference type="EMBL" id="CALNXK010000192">
    <property type="protein sequence ID" value="CAH3174638.1"/>
    <property type="molecule type" value="Genomic_DNA"/>
</dbReference>
<reference evidence="1 2" key="1">
    <citation type="submission" date="2022-05" db="EMBL/GenBank/DDBJ databases">
        <authorList>
            <consortium name="Genoscope - CEA"/>
            <person name="William W."/>
        </authorList>
    </citation>
    <scope>NUCLEOTIDE SEQUENCE [LARGE SCALE GENOMIC DNA]</scope>
</reference>
<name>A0ABN8R5N1_9CNID</name>
<organism evidence="1 2">
    <name type="scientific">Porites lobata</name>
    <dbReference type="NCBI Taxonomy" id="104759"/>
    <lineage>
        <taxon>Eukaryota</taxon>
        <taxon>Metazoa</taxon>
        <taxon>Cnidaria</taxon>
        <taxon>Anthozoa</taxon>
        <taxon>Hexacorallia</taxon>
        <taxon>Scleractinia</taxon>
        <taxon>Fungiina</taxon>
        <taxon>Poritidae</taxon>
        <taxon>Porites</taxon>
    </lineage>
</organism>
<evidence type="ECO:0000313" key="2">
    <source>
        <dbReference type="Proteomes" id="UP001159405"/>
    </source>
</evidence>
<dbReference type="Proteomes" id="UP001159405">
    <property type="component" value="Unassembled WGS sequence"/>
</dbReference>
<evidence type="ECO:0000313" key="1">
    <source>
        <dbReference type="EMBL" id="CAH3174638.1"/>
    </source>
</evidence>